<evidence type="ECO:0000259" key="2">
    <source>
        <dbReference type="Pfam" id="PF07001"/>
    </source>
</evidence>
<keyword evidence="1" id="KW-0597">Phosphoprotein</keyword>
<feature type="domain" description="BAT2 N-terminal" evidence="2">
    <location>
        <begin position="14"/>
        <end position="114"/>
    </location>
</feature>
<dbReference type="PANTHER" id="PTHR14038">
    <property type="entry name" value="BAT2 HLA-B-ASSOCIATED TRANSCRIPT 2"/>
    <property type="match status" value="1"/>
</dbReference>
<sequence length="221" mass="24366">MSTSGLSGKLALDKGYSSGRSKFQTVNINSVYSGKSLIAPKSSSITKNGLQSLGKTTAIARRMPPPANLPSLKSEGAGQDPNVTIVPSGVSGWGTNQNTVTSEHSESSSANNTGQRVRFSAFVCFCLYESFPFSGSFSVVVWYWSICIHYAVFIDKSLYDGIWQYSWCWRWRECEADMEFSHWKQWTVRGARFRSGSARVSKTCRKSSGGRAEGAKFKTTE</sequence>
<evidence type="ECO:0000313" key="5">
    <source>
        <dbReference type="WBParaSite" id="SBAD_0000515001-mRNA-1"/>
    </source>
</evidence>
<dbReference type="GO" id="GO:0030154">
    <property type="term" value="P:cell differentiation"/>
    <property type="evidence" value="ECO:0007669"/>
    <property type="project" value="TreeGrafter"/>
</dbReference>
<dbReference type="PANTHER" id="PTHR14038:SF0">
    <property type="entry name" value="LP18708P"/>
    <property type="match status" value="1"/>
</dbReference>
<name>A0A183IMV4_9BILA</name>
<dbReference type="Pfam" id="PF07001">
    <property type="entry name" value="BAT2_N"/>
    <property type="match status" value="1"/>
</dbReference>
<dbReference type="AlphaFoldDB" id="A0A183IMV4"/>
<dbReference type="WBParaSite" id="SBAD_0000515001-mRNA-1">
    <property type="protein sequence ID" value="SBAD_0000515001-mRNA-1"/>
    <property type="gene ID" value="SBAD_0000515001"/>
</dbReference>
<reference evidence="3 4" key="2">
    <citation type="submission" date="2018-11" db="EMBL/GenBank/DDBJ databases">
        <authorList>
            <consortium name="Pathogen Informatics"/>
        </authorList>
    </citation>
    <scope>NUCLEOTIDE SEQUENCE [LARGE SCALE GENOMIC DNA]</scope>
</reference>
<protein>
    <submittedName>
        <fullName evidence="5">BAT2_N domain-containing protein</fullName>
    </submittedName>
</protein>
<dbReference type="InterPro" id="IPR033184">
    <property type="entry name" value="PRRC2"/>
</dbReference>
<organism evidence="5">
    <name type="scientific">Soboliphyme baturini</name>
    <dbReference type="NCBI Taxonomy" id="241478"/>
    <lineage>
        <taxon>Eukaryota</taxon>
        <taxon>Metazoa</taxon>
        <taxon>Ecdysozoa</taxon>
        <taxon>Nematoda</taxon>
        <taxon>Enoplea</taxon>
        <taxon>Dorylaimia</taxon>
        <taxon>Dioctophymatida</taxon>
        <taxon>Dioctophymatoidea</taxon>
        <taxon>Soboliphymatidae</taxon>
        <taxon>Soboliphyme</taxon>
    </lineage>
</organism>
<proteinExistence type="predicted"/>
<dbReference type="EMBL" id="UZAM01008647">
    <property type="protein sequence ID" value="VDP05815.1"/>
    <property type="molecule type" value="Genomic_DNA"/>
</dbReference>
<keyword evidence="4" id="KW-1185">Reference proteome</keyword>
<dbReference type="OrthoDB" id="1939715at2759"/>
<accession>A0A183IMV4</accession>
<reference evidence="5" key="1">
    <citation type="submission" date="2016-06" db="UniProtKB">
        <authorList>
            <consortium name="WormBaseParasite"/>
        </authorList>
    </citation>
    <scope>IDENTIFICATION</scope>
</reference>
<dbReference type="Proteomes" id="UP000270296">
    <property type="component" value="Unassembled WGS sequence"/>
</dbReference>
<evidence type="ECO:0000256" key="1">
    <source>
        <dbReference type="ARBA" id="ARBA00022553"/>
    </source>
</evidence>
<gene>
    <name evidence="3" type="ORF">SBAD_LOCUS4950</name>
</gene>
<dbReference type="InterPro" id="IPR009738">
    <property type="entry name" value="BAT2_N"/>
</dbReference>
<evidence type="ECO:0000313" key="3">
    <source>
        <dbReference type="EMBL" id="VDP05815.1"/>
    </source>
</evidence>
<evidence type="ECO:0000313" key="4">
    <source>
        <dbReference type="Proteomes" id="UP000270296"/>
    </source>
</evidence>